<accession>C5KHI0</accession>
<feature type="domain" description="MIF4G" evidence="2">
    <location>
        <begin position="686"/>
        <end position="888"/>
    </location>
</feature>
<dbReference type="Gene3D" id="1.25.40.180">
    <property type="match status" value="3"/>
</dbReference>
<evidence type="ECO:0000259" key="2">
    <source>
        <dbReference type="SMART" id="SM00543"/>
    </source>
</evidence>
<dbReference type="Pfam" id="PF02854">
    <property type="entry name" value="MIF4G"/>
    <property type="match status" value="1"/>
</dbReference>
<dbReference type="OrthoDB" id="27832at2759"/>
<feature type="compositionally biased region" description="Basic and acidic residues" evidence="1">
    <location>
        <begin position="376"/>
        <end position="385"/>
    </location>
</feature>
<organism evidence="4">
    <name type="scientific">Perkinsus marinus (strain ATCC 50983 / TXsc)</name>
    <dbReference type="NCBI Taxonomy" id="423536"/>
    <lineage>
        <taxon>Eukaryota</taxon>
        <taxon>Sar</taxon>
        <taxon>Alveolata</taxon>
        <taxon>Perkinsozoa</taxon>
        <taxon>Perkinsea</taxon>
        <taxon>Perkinsida</taxon>
        <taxon>Perkinsidae</taxon>
        <taxon>Perkinsus</taxon>
    </lineage>
</organism>
<feature type="region of interest" description="Disordered" evidence="1">
    <location>
        <begin position="885"/>
        <end position="919"/>
    </location>
</feature>
<keyword evidence="4" id="KW-1185">Reference proteome</keyword>
<protein>
    <recommendedName>
        <fullName evidence="2">MIF4G domain-containing protein</fullName>
    </recommendedName>
</protein>
<dbReference type="RefSeq" id="XP_002784246.1">
    <property type="nucleotide sequence ID" value="XM_002784200.1"/>
</dbReference>
<evidence type="ECO:0000313" key="4">
    <source>
        <dbReference type="Proteomes" id="UP000007800"/>
    </source>
</evidence>
<gene>
    <name evidence="3" type="ORF">Pmar_PMAR003505</name>
</gene>
<feature type="region of interest" description="Disordered" evidence="1">
    <location>
        <begin position="937"/>
        <end position="1008"/>
    </location>
</feature>
<evidence type="ECO:0000256" key="1">
    <source>
        <dbReference type="SAM" id="MobiDB-lite"/>
    </source>
</evidence>
<dbReference type="GO" id="GO:0003723">
    <property type="term" value="F:RNA binding"/>
    <property type="evidence" value="ECO:0007669"/>
    <property type="project" value="InterPro"/>
</dbReference>
<dbReference type="SUPFAM" id="SSF48371">
    <property type="entry name" value="ARM repeat"/>
    <property type="match status" value="2"/>
</dbReference>
<dbReference type="AlphaFoldDB" id="C5KHI0"/>
<feature type="compositionally biased region" description="Basic residues" evidence="1">
    <location>
        <begin position="889"/>
        <end position="902"/>
    </location>
</feature>
<dbReference type="OMA" id="DFQHHQI"/>
<dbReference type="PANTHER" id="PTHR12839:SF7">
    <property type="entry name" value="REGULATOR OF NONSENSE TRANSCRIPTS 2"/>
    <property type="match status" value="1"/>
</dbReference>
<feature type="compositionally biased region" description="Acidic residues" evidence="1">
    <location>
        <begin position="948"/>
        <end position="967"/>
    </location>
</feature>
<name>C5KHI0_PERM5</name>
<sequence length="1212" mass="137156">MGCRCNPIGFKIGLELMVRCKASPVVDVPITFQERTSGESKLTMKQNEAAEVLWRKKLRDRLRGARKGTDGVEVTRQALNSRDKSITKIAKLLNRLRRLSGESSSDGTISEMKKLNCTMYSSELASALSDGTSSMKVKDVHKTVEIVVELVCTYGVDMGRHIIAEFVKQFEASIGELSRRRVLSRIVTEMVLTQCLGDNSAEGSEMLQTVVKGMLVGSKGQSTQTQVLLQDVTALHSWLNKYHLCALGRPGEAHRALLKEAGVEEPDYSECLLDSTTSDSIVKAIVKFYTNFAVPQLYPVAHEQMLAQEQFNTRLRVDRGTVDAENASKYSSLATAFEKLSTHLKSIAEILDLPPPKLPGEETESKTRLTGPTQESSKKDEGGLSEQERMLQLLWVDDSDRSFYEDLYDLESRLPPVLLRSVPKAEVDSEVAKGATTAASAAFDVWLNNLRTCERRDTADELSQKWFEEGLNTKQNRRKLARFILNPKDKARGTVPPEWLRVVANIAPWAKDLVDALSSQALKRLDEALGKNEMDKVGEQMVCLRLLAQMCKFRLVPPGVVMDFFKRLMDGGHLANDHWAEMASQLCLSCGRYLLYKPDTATRMDNLVERMWKLKNSATQALTASADVSLEDAYFYMKPRKTKFGVKGGDQDRPIMERLIRKLIFQDIYILDEEEGLRLARKLPWEHHVSDEDGKVKIGDRCNEEDSEVYKWMKDCVLDLNVHANYDCMYSLASLLSGLARFRPRFVIEVVDELMENIQIGCEREDPRESSSRVRQIKLVGELYIYCVLDSATIFDLFSKPLLLPGVYRDPSNIDEPPYSFFRATLVCNLLSTCGPYFYKSSRLRERLQRFMLFFRRYLLARSASAGMELPRRIENMYLDTLDAIHPTSSHKSRRDRRRRRKGNEEEEEPSVLNGKVSSLTDVDKELHKLLVTEGEALREGKQIDDRGNDDEEGEEEEEEEGEDDDAYGSSSQRDGMASDSFEEEDDDDDDEDEKLREKELMDEEFDRGFKELLSESVAYGRSQRQQQAPLRSLQDDRLRQALSTVRVAELSKKSGSQSPPSEASRPAGMMKFVMRTNKKGVSTAGSGVIGLAVPLSSRLLRGQAEYEEHRQKKEQERATIKELTIQHIDVMEQSGSQEESSTPPAVHYNFERRRRSRGSTRPQRPGRLDDFIGQGYLPEPDRQRPVRPTAPQSSPGTGAFPMHPGLPAHSS</sequence>
<dbReference type="SMART" id="SM00543">
    <property type="entry name" value="MIF4G"/>
    <property type="match status" value="1"/>
</dbReference>
<dbReference type="GeneID" id="9061029"/>
<dbReference type="GO" id="GO:0005737">
    <property type="term" value="C:cytoplasm"/>
    <property type="evidence" value="ECO:0007669"/>
    <property type="project" value="TreeGrafter"/>
</dbReference>
<feature type="region of interest" description="Disordered" evidence="1">
    <location>
        <begin position="352"/>
        <end position="385"/>
    </location>
</feature>
<dbReference type="InterPro" id="IPR003890">
    <property type="entry name" value="MIF4G-like_typ-3"/>
</dbReference>
<dbReference type="Proteomes" id="UP000007800">
    <property type="component" value="Unassembled WGS sequence"/>
</dbReference>
<feature type="region of interest" description="Disordered" evidence="1">
    <location>
        <begin position="1131"/>
        <end position="1212"/>
    </location>
</feature>
<dbReference type="InterPro" id="IPR016024">
    <property type="entry name" value="ARM-type_fold"/>
</dbReference>
<feature type="compositionally biased region" description="Basic and acidic residues" evidence="1">
    <location>
        <begin position="937"/>
        <end position="947"/>
    </location>
</feature>
<feature type="compositionally biased region" description="Acidic residues" evidence="1">
    <location>
        <begin position="981"/>
        <end position="993"/>
    </location>
</feature>
<evidence type="ECO:0000313" key="3">
    <source>
        <dbReference type="EMBL" id="EER16042.1"/>
    </source>
</evidence>
<dbReference type="EMBL" id="GG673069">
    <property type="protein sequence ID" value="EER16042.1"/>
    <property type="molecule type" value="Genomic_DNA"/>
</dbReference>
<dbReference type="PANTHER" id="PTHR12839">
    <property type="entry name" value="NONSENSE-MEDIATED MRNA DECAY PROTEIN 2 UP-FRAMESHIFT SUPPRESSOR 2"/>
    <property type="match status" value="1"/>
</dbReference>
<dbReference type="InterPro" id="IPR039762">
    <property type="entry name" value="Nmd2/UPF2"/>
</dbReference>
<dbReference type="GO" id="GO:0000184">
    <property type="term" value="P:nuclear-transcribed mRNA catabolic process, nonsense-mediated decay"/>
    <property type="evidence" value="ECO:0007669"/>
    <property type="project" value="InterPro"/>
</dbReference>
<proteinExistence type="predicted"/>
<feature type="compositionally biased region" description="Polar residues" evidence="1">
    <location>
        <begin position="1134"/>
        <end position="1144"/>
    </location>
</feature>
<dbReference type="InParanoid" id="C5KHI0"/>
<dbReference type="GO" id="GO:0035145">
    <property type="term" value="C:exon-exon junction complex"/>
    <property type="evidence" value="ECO:0007669"/>
    <property type="project" value="TreeGrafter"/>
</dbReference>
<feature type="region of interest" description="Disordered" evidence="1">
    <location>
        <begin position="1048"/>
        <end position="1069"/>
    </location>
</feature>
<reference evidence="3 4" key="1">
    <citation type="submission" date="2008-07" db="EMBL/GenBank/DDBJ databases">
        <authorList>
            <person name="El-Sayed N."/>
            <person name="Caler E."/>
            <person name="Inman J."/>
            <person name="Amedeo P."/>
            <person name="Hass B."/>
            <person name="Wortman J."/>
        </authorList>
    </citation>
    <scope>NUCLEOTIDE SEQUENCE [LARGE SCALE GENOMIC DNA]</scope>
    <source>
        <strain evidence="4">ATCC 50983 / TXsc</strain>
    </source>
</reference>